<comment type="similarity">
    <text evidence="1 6">Belongs to the peptidase S14 family.</text>
</comment>
<evidence type="ECO:0000256" key="6">
    <source>
        <dbReference type="RuleBase" id="RU003567"/>
    </source>
</evidence>
<dbReference type="GO" id="GO:0009532">
    <property type="term" value="C:plastid stroma"/>
    <property type="evidence" value="ECO:0007669"/>
    <property type="project" value="UniProtKB-ARBA"/>
</dbReference>
<keyword evidence="8" id="KW-1185">Reference proteome</keyword>
<keyword evidence="5" id="KW-0720">Serine protease</keyword>
<dbReference type="SUPFAM" id="SSF52096">
    <property type="entry name" value="ClpP/crotonase"/>
    <property type="match status" value="1"/>
</dbReference>
<evidence type="ECO:0000256" key="3">
    <source>
        <dbReference type="ARBA" id="ARBA00022670"/>
    </source>
</evidence>
<evidence type="ECO:0000256" key="5">
    <source>
        <dbReference type="ARBA" id="ARBA00022825"/>
    </source>
</evidence>
<comment type="caution">
    <text evidence="7">The sequence shown here is derived from an EMBL/GenBank/DDBJ whole genome shotgun (WGS) entry which is preliminary data.</text>
</comment>
<evidence type="ECO:0000313" key="8">
    <source>
        <dbReference type="Proteomes" id="UP001280121"/>
    </source>
</evidence>
<dbReference type="GO" id="GO:0006515">
    <property type="term" value="P:protein quality control for misfolded or incompletely synthesized proteins"/>
    <property type="evidence" value="ECO:0007669"/>
    <property type="project" value="TreeGrafter"/>
</dbReference>
<gene>
    <name evidence="7" type="ORF">Ddye_021736</name>
</gene>
<keyword evidence="4" id="KW-0378">Hydrolase</keyword>
<evidence type="ECO:0000256" key="4">
    <source>
        <dbReference type="ARBA" id="ARBA00022801"/>
    </source>
</evidence>
<evidence type="ECO:0000256" key="1">
    <source>
        <dbReference type="ARBA" id="ARBA00007039"/>
    </source>
</evidence>
<dbReference type="Gene3D" id="3.90.226.10">
    <property type="entry name" value="2-enoyl-CoA Hydratase, Chain A, domain 1"/>
    <property type="match status" value="1"/>
</dbReference>
<accession>A0AAD9U271</accession>
<dbReference type="AlphaFoldDB" id="A0AAD9U271"/>
<keyword evidence="3" id="KW-0645">Protease</keyword>
<dbReference type="GO" id="GO:0004252">
    <property type="term" value="F:serine-type endopeptidase activity"/>
    <property type="evidence" value="ECO:0007669"/>
    <property type="project" value="InterPro"/>
</dbReference>
<dbReference type="GO" id="GO:0004176">
    <property type="term" value="F:ATP-dependent peptidase activity"/>
    <property type="evidence" value="ECO:0007669"/>
    <property type="project" value="InterPro"/>
</dbReference>
<dbReference type="InterPro" id="IPR029045">
    <property type="entry name" value="ClpP/crotonase-like_dom_sf"/>
</dbReference>
<dbReference type="Pfam" id="PF00574">
    <property type="entry name" value="CLP_protease"/>
    <property type="match status" value="1"/>
</dbReference>
<dbReference type="Proteomes" id="UP001280121">
    <property type="component" value="Unassembled WGS sequence"/>
</dbReference>
<name>A0AAD9U271_9ROSI</name>
<dbReference type="GO" id="GO:0051117">
    <property type="term" value="F:ATPase binding"/>
    <property type="evidence" value="ECO:0007669"/>
    <property type="project" value="TreeGrafter"/>
</dbReference>
<proteinExistence type="inferred from homology"/>
<reference evidence="7" key="1">
    <citation type="journal article" date="2023" name="Plant J.">
        <title>Genome sequences and population genomics provide insights into the demographic history, inbreeding, and mutation load of two 'living fossil' tree species of Dipteronia.</title>
        <authorList>
            <person name="Feng Y."/>
            <person name="Comes H.P."/>
            <person name="Chen J."/>
            <person name="Zhu S."/>
            <person name="Lu R."/>
            <person name="Zhang X."/>
            <person name="Li P."/>
            <person name="Qiu J."/>
            <person name="Olsen K.M."/>
            <person name="Qiu Y."/>
        </authorList>
    </citation>
    <scope>NUCLEOTIDE SEQUENCE</scope>
    <source>
        <strain evidence="7">KIB01</strain>
    </source>
</reference>
<dbReference type="InterPro" id="IPR001907">
    <property type="entry name" value="ClpP"/>
</dbReference>
<dbReference type="PANTHER" id="PTHR10381:SF15">
    <property type="entry name" value="CHLOROPLASTIC ATP-DEPENDENT CLP PROTEASE PROTEOLYTIC SUBUNIT 1"/>
    <property type="match status" value="1"/>
</dbReference>
<dbReference type="PANTHER" id="PTHR10381">
    <property type="entry name" value="ATP-DEPENDENT CLP PROTEASE PROTEOLYTIC SUBUNIT"/>
    <property type="match status" value="1"/>
</dbReference>
<sequence>MKDKTLPSLEGVRYKKRKRLSFVEPYASKGAHTAAKGYNFIRMNRLYRERLVFFRPNDSNVSNQLIGLFVYLYSESDTKDLYLLINSPDGWVIPIIAIYDTTQFV</sequence>
<keyword evidence="2" id="KW-0934">Plastid</keyword>
<dbReference type="EMBL" id="JANJYI010000006">
    <property type="protein sequence ID" value="KAK2646541.1"/>
    <property type="molecule type" value="Genomic_DNA"/>
</dbReference>
<evidence type="ECO:0000313" key="7">
    <source>
        <dbReference type="EMBL" id="KAK2646541.1"/>
    </source>
</evidence>
<dbReference type="GO" id="GO:0009368">
    <property type="term" value="C:endopeptidase Clp complex"/>
    <property type="evidence" value="ECO:0007669"/>
    <property type="project" value="TreeGrafter"/>
</dbReference>
<dbReference type="InterPro" id="IPR023562">
    <property type="entry name" value="ClpP/TepA"/>
</dbReference>
<organism evidence="7 8">
    <name type="scientific">Dipteronia dyeriana</name>
    <dbReference type="NCBI Taxonomy" id="168575"/>
    <lineage>
        <taxon>Eukaryota</taxon>
        <taxon>Viridiplantae</taxon>
        <taxon>Streptophyta</taxon>
        <taxon>Embryophyta</taxon>
        <taxon>Tracheophyta</taxon>
        <taxon>Spermatophyta</taxon>
        <taxon>Magnoliopsida</taxon>
        <taxon>eudicotyledons</taxon>
        <taxon>Gunneridae</taxon>
        <taxon>Pentapetalae</taxon>
        <taxon>rosids</taxon>
        <taxon>malvids</taxon>
        <taxon>Sapindales</taxon>
        <taxon>Sapindaceae</taxon>
        <taxon>Hippocastanoideae</taxon>
        <taxon>Acereae</taxon>
        <taxon>Dipteronia</taxon>
    </lineage>
</organism>
<protein>
    <recommendedName>
        <fullName evidence="6">ATP-dependent Clp protease proteolytic subunit</fullName>
    </recommendedName>
</protein>
<evidence type="ECO:0000256" key="2">
    <source>
        <dbReference type="ARBA" id="ARBA00022640"/>
    </source>
</evidence>
<dbReference type="PRINTS" id="PR00127">
    <property type="entry name" value="CLPPROTEASEP"/>
</dbReference>